<sequence length="173" mass="18857">MKWICIGTDVSSFSFDYKQTKLGNPLSTHHGLGNCINVLLKASKADSIASSVICSMINAHVVPKYTDVHTSPLYGIGTPRLNFVLPRMLITPYDHAHVPSGTYTIVAAGRRGTMDDIQMVSDIRVTLTLTEVLEKDIPELLIEKPEWFRGDLMLPKLEAAKDDKGGEGTSGAA</sequence>
<keyword evidence="2" id="KW-1185">Reference proteome</keyword>
<accession>A0AAE9SJZ5</accession>
<reference evidence="1" key="2">
    <citation type="submission" date="2022-03" db="EMBL/GenBank/DDBJ databases">
        <authorList>
            <person name="Reyes E."/>
            <person name="Alvarez-Quinto R.A."/>
            <person name="Cornejo-Franco J.F."/>
            <person name="Mollov D."/>
            <person name="Quito-Avila D.F."/>
        </authorList>
    </citation>
    <scope>NUCLEOTIDE SEQUENCE</scope>
    <source>
        <strain evidence="1">Prosperina</strain>
    </source>
</reference>
<dbReference type="Proteomes" id="UP001268423">
    <property type="component" value="Segment"/>
</dbReference>
<organism evidence="1 2">
    <name type="scientific">Hyptis latent virus</name>
    <dbReference type="NCBI Taxonomy" id="2963947"/>
    <lineage>
        <taxon>Viruses</taxon>
        <taxon>Riboviria</taxon>
        <taxon>Orthornavirae</taxon>
        <taxon>Negarnaviricota</taxon>
        <taxon>Haploviricotina</taxon>
        <taxon>Monjiviricetes</taxon>
        <taxon>Mononegavirales</taxon>
        <taxon>Rhabdoviridae</taxon>
        <taxon>Betarhabdovirinae</taxon>
        <taxon>Alphacytorhabdovirus</taxon>
        <taxon>Alphacytorhabdovirus hyptisis</taxon>
    </lineage>
</organism>
<evidence type="ECO:0000313" key="2">
    <source>
        <dbReference type="Proteomes" id="UP001268423"/>
    </source>
</evidence>
<dbReference type="EMBL" id="ON073823">
    <property type="protein sequence ID" value="UTN00446.1"/>
    <property type="molecule type" value="Viral_cRNA"/>
</dbReference>
<proteinExistence type="predicted"/>
<reference evidence="1" key="1">
    <citation type="journal article" date="2022" name="Phytopathology">
        <title>Genome characterization and pathogenicity of two new Hyptis pectinata viruses transmitted by distinct insect vectors.</title>
        <authorList>
            <person name="Reyes-Proano E."/>
            <person name="Alvarez-Quinto R."/>
            <person name="Delgado Jimenez J.A."/>
            <person name="Cornejo-Franco J.F."/>
            <person name="Mollov D."/>
            <person name="Bejerman N."/>
            <person name="Quito-Avila D."/>
        </authorList>
    </citation>
    <scope>NUCLEOTIDE SEQUENCE</scope>
    <source>
        <strain evidence="1">Prosperina</strain>
    </source>
</reference>
<protein>
    <submittedName>
        <fullName evidence="1">Matrix protein</fullName>
    </submittedName>
</protein>
<evidence type="ECO:0000313" key="1">
    <source>
        <dbReference type="EMBL" id="UTN00446.1"/>
    </source>
</evidence>
<name>A0AAE9SJZ5_9RHAB</name>